<accession>A0A1N7SGP6</accession>
<dbReference type="InterPro" id="IPR003454">
    <property type="entry name" value="MOase_MmoB_DmpM"/>
</dbReference>
<dbReference type="EMBL" id="CYGY02000051">
    <property type="protein sequence ID" value="SIT46490.1"/>
    <property type="molecule type" value="Genomic_DNA"/>
</dbReference>
<dbReference type="RefSeq" id="WP_087737119.1">
    <property type="nucleotide sequence ID" value="NZ_CYGY02000051.1"/>
</dbReference>
<proteinExistence type="inferred from homology"/>
<comment type="caution">
    <text evidence="2">The sequence shown here is derived from an EMBL/GenBank/DDBJ whole genome shotgun (WGS) entry which is preliminary data.</text>
</comment>
<dbReference type="Gene3D" id="3.90.56.10">
    <property type="entry name" value="Monooxygenase component MmoB/DmpM"/>
    <property type="match status" value="1"/>
</dbReference>
<dbReference type="SUPFAM" id="SSF56029">
    <property type="entry name" value="Monooxygenase (hydroxylase) regulatory protein"/>
    <property type="match status" value="1"/>
</dbReference>
<protein>
    <submittedName>
        <fullName evidence="2">Phenol hydroxylase P2 protein</fullName>
        <ecNumber evidence="2">1.14.13.7</ecNumber>
    </submittedName>
</protein>
<dbReference type="Proteomes" id="UP000195569">
    <property type="component" value="Unassembled WGS sequence"/>
</dbReference>
<dbReference type="InterPro" id="IPR036889">
    <property type="entry name" value="mOase_MmoB_DmpM_sf"/>
</dbReference>
<dbReference type="Pfam" id="PF02406">
    <property type="entry name" value="MmoB_DmpM"/>
    <property type="match status" value="1"/>
</dbReference>
<evidence type="ECO:0000313" key="3">
    <source>
        <dbReference type="Proteomes" id="UP000195569"/>
    </source>
</evidence>
<reference evidence="2" key="1">
    <citation type="submission" date="2016-12" db="EMBL/GenBank/DDBJ databases">
        <authorList>
            <person name="Moulin L."/>
        </authorList>
    </citation>
    <scope>NUCLEOTIDE SEQUENCE [LARGE SCALE GENOMIC DNA]</scope>
    <source>
        <strain evidence="2">STM 7183</strain>
    </source>
</reference>
<name>A0A1N7SGP6_9BURK</name>
<dbReference type="GO" id="GO:0018662">
    <property type="term" value="F:phenol 2-monooxygenase activity"/>
    <property type="evidence" value="ECO:0007669"/>
    <property type="project" value="UniProtKB-EC"/>
</dbReference>
<evidence type="ECO:0000256" key="1">
    <source>
        <dbReference type="ARBA" id="ARBA00006313"/>
    </source>
</evidence>
<keyword evidence="2" id="KW-0560">Oxidoreductase</keyword>
<evidence type="ECO:0000313" key="2">
    <source>
        <dbReference type="EMBL" id="SIT46490.1"/>
    </source>
</evidence>
<gene>
    <name evidence="2" type="primary">dmpM</name>
    <name evidence="2" type="ORF">BN2476_510021</name>
</gene>
<sequence>MQNVYIALQNTDETRAIVAAITSQNPQAAVTEYPAMVKIDAPGKLVISREHVSEEMGRDWNIQELQLNLISLSGNIDETDDAFTLHWHV</sequence>
<dbReference type="OrthoDB" id="9805636at2"/>
<organism evidence="2 3">
    <name type="scientific">Paraburkholderia piptadeniae</name>
    <dbReference type="NCBI Taxonomy" id="1701573"/>
    <lineage>
        <taxon>Bacteria</taxon>
        <taxon>Pseudomonadati</taxon>
        <taxon>Pseudomonadota</taxon>
        <taxon>Betaproteobacteria</taxon>
        <taxon>Burkholderiales</taxon>
        <taxon>Burkholderiaceae</taxon>
        <taxon>Paraburkholderia</taxon>
    </lineage>
</organism>
<keyword evidence="3" id="KW-1185">Reference proteome</keyword>
<dbReference type="EC" id="1.14.13.7" evidence="2"/>
<comment type="similarity">
    <text evidence="1">Belongs to the TmoD/XamoD family.</text>
</comment>
<dbReference type="AlphaFoldDB" id="A0A1N7SGP6"/>